<feature type="transmembrane region" description="Helical" evidence="2">
    <location>
        <begin position="32"/>
        <end position="51"/>
    </location>
</feature>
<feature type="transmembrane region" description="Helical" evidence="2">
    <location>
        <begin position="226"/>
        <end position="250"/>
    </location>
</feature>
<dbReference type="Proteomes" id="UP000806528">
    <property type="component" value="Unassembled WGS sequence"/>
</dbReference>
<reference evidence="3 4" key="1">
    <citation type="submission" date="2020-09" db="EMBL/GenBank/DDBJ databases">
        <title>Diversity and distribution of actinomycetes associated with coral in the coast of Hainan.</title>
        <authorList>
            <person name="Li F."/>
        </authorList>
    </citation>
    <scope>NUCLEOTIDE SEQUENCE [LARGE SCALE GENOMIC DNA]</scope>
    <source>
        <strain evidence="3 4">HNM0947</strain>
    </source>
</reference>
<feature type="compositionally biased region" description="Pro residues" evidence="1">
    <location>
        <begin position="73"/>
        <end position="91"/>
    </location>
</feature>
<dbReference type="Pfam" id="PF13687">
    <property type="entry name" value="DUF4153"/>
    <property type="match status" value="1"/>
</dbReference>
<keyword evidence="2" id="KW-0472">Membrane</keyword>
<protein>
    <submittedName>
        <fullName evidence="3">DUF4173 domain-containing protein</fullName>
    </submittedName>
</protein>
<feature type="transmembrane region" description="Helical" evidence="2">
    <location>
        <begin position="165"/>
        <end position="183"/>
    </location>
</feature>
<organism evidence="3 4">
    <name type="scientific">Nocardiopsis coralli</name>
    <dbReference type="NCBI Taxonomy" id="2772213"/>
    <lineage>
        <taxon>Bacteria</taxon>
        <taxon>Bacillati</taxon>
        <taxon>Actinomycetota</taxon>
        <taxon>Actinomycetes</taxon>
        <taxon>Streptosporangiales</taxon>
        <taxon>Nocardiopsidaceae</taxon>
        <taxon>Nocardiopsis</taxon>
    </lineage>
</organism>
<feature type="region of interest" description="Disordered" evidence="1">
    <location>
        <begin position="294"/>
        <end position="314"/>
    </location>
</feature>
<feature type="transmembrane region" description="Helical" evidence="2">
    <location>
        <begin position="440"/>
        <end position="461"/>
    </location>
</feature>
<comment type="caution">
    <text evidence="3">The sequence shown here is derived from an EMBL/GenBank/DDBJ whole genome shotgun (WGS) entry which is preliminary data.</text>
</comment>
<dbReference type="InterPro" id="IPR025291">
    <property type="entry name" value="DUF4153"/>
</dbReference>
<feature type="transmembrane region" description="Helical" evidence="2">
    <location>
        <begin position="401"/>
        <end position="420"/>
    </location>
</feature>
<feature type="region of interest" description="Disordered" evidence="1">
    <location>
        <begin position="562"/>
        <end position="609"/>
    </location>
</feature>
<feature type="region of interest" description="Disordered" evidence="1">
    <location>
        <begin position="58"/>
        <end position="136"/>
    </location>
</feature>
<keyword evidence="2" id="KW-1133">Transmembrane helix</keyword>
<dbReference type="EMBL" id="JADBGI010000030">
    <property type="protein sequence ID" value="MBE3001907.1"/>
    <property type="molecule type" value="Genomic_DNA"/>
</dbReference>
<evidence type="ECO:0000256" key="1">
    <source>
        <dbReference type="SAM" id="MobiDB-lite"/>
    </source>
</evidence>
<feature type="transmembrane region" description="Helical" evidence="2">
    <location>
        <begin position="367"/>
        <end position="389"/>
    </location>
</feature>
<feature type="compositionally biased region" description="Acidic residues" evidence="1">
    <location>
        <begin position="121"/>
        <end position="134"/>
    </location>
</feature>
<proteinExistence type="predicted"/>
<feature type="transmembrane region" description="Helical" evidence="2">
    <location>
        <begin position="6"/>
        <end position="25"/>
    </location>
</feature>
<evidence type="ECO:0000313" key="4">
    <source>
        <dbReference type="Proteomes" id="UP000806528"/>
    </source>
</evidence>
<accession>A0ABR9PDL7</accession>
<gene>
    <name evidence="3" type="ORF">IDM40_24895</name>
</gene>
<name>A0ABR9PDL7_9ACTN</name>
<feature type="transmembrane region" description="Helical" evidence="2">
    <location>
        <begin position="141"/>
        <end position="160"/>
    </location>
</feature>
<keyword evidence="2" id="KW-0812">Transmembrane</keyword>
<feature type="transmembrane region" description="Helical" evidence="2">
    <location>
        <begin position="323"/>
        <end position="347"/>
    </location>
</feature>
<evidence type="ECO:0000313" key="3">
    <source>
        <dbReference type="EMBL" id="MBE3001907.1"/>
    </source>
</evidence>
<feature type="transmembrane region" description="Helical" evidence="2">
    <location>
        <begin position="270"/>
        <end position="292"/>
    </location>
</feature>
<keyword evidence="4" id="KW-1185">Reference proteome</keyword>
<evidence type="ECO:0000256" key="2">
    <source>
        <dbReference type="SAM" id="Phobius"/>
    </source>
</evidence>
<sequence length="609" mass="63149">MPTPEAPFWLPAVVLAVGVFAAVAVTFDRPGLGLVAAGVVGGLAAFVSLLVRPGVPEGDRAPIPDGSAGPVPVGSPGPAPGAPRPAPPLPEEPQGHTEPEAPEDTEGTRDAPATGEHEGTEAAEEAETTGDTDTPDDRSRAWAAVYGVASALLLSTALFLDAGWVLLWTLPASFLLASLAFATRNPAARQNPAGLLAGATAVVRNTAAAPRFLARPVRRVSSRTNAVPVLATAGITAALLLAFGTLLVLADPVFREFAVRPFRSLTVDGGSVGSLFSALVAMAATTGAVLAARRRLPGPRPARDPKPAPTTAPAHSTAPAWSWAVPLGAVVLLFTAFLTVQAVTLFGGDAYVQRVAGVTYAEYARQGFFQLVVVSALVMGVVGASVRLVPKRPGRGRTLRNALLGALCLLTMVILASAMVRLQLYIDTFGLTRMRATAEAWIVLSAVVFALVVAVGALNTLGRRAGWLPRATVAATAAALLAFAAGNPDARIAESHHDLDLAEIDTGYLRGLSADALPALVELEGDDRACAVQILQSRVEEPDDVWSWNLSRHQAHTLLQEEGPFEVGDGYGDPTDVGPGDAEREDGGRGSAPDARTTCAEPRMDGEPY</sequence>